<proteinExistence type="predicted"/>
<dbReference type="EMBL" id="FNDI01000002">
    <property type="protein sequence ID" value="SDH14943.1"/>
    <property type="molecule type" value="Genomic_DNA"/>
</dbReference>
<dbReference type="InterPro" id="IPR029068">
    <property type="entry name" value="Glyas_Bleomycin-R_OHBP_Dase"/>
</dbReference>
<evidence type="ECO:0000259" key="1">
    <source>
        <dbReference type="PROSITE" id="PS51819"/>
    </source>
</evidence>
<gene>
    <name evidence="2" type="ORF">SAMN04487926_102292</name>
</gene>
<keyword evidence="3" id="KW-1185">Reference proteome</keyword>
<dbReference type="AlphaFoldDB" id="A0A7Z7B1J4"/>
<name>A0A7Z7B1J4_9BURK</name>
<evidence type="ECO:0000313" key="2">
    <source>
        <dbReference type="EMBL" id="SDH14943.1"/>
    </source>
</evidence>
<evidence type="ECO:0000313" key="3">
    <source>
        <dbReference type="Proteomes" id="UP000198900"/>
    </source>
</evidence>
<dbReference type="Pfam" id="PF00903">
    <property type="entry name" value="Glyoxalase"/>
    <property type="match status" value="1"/>
</dbReference>
<dbReference type="GO" id="GO:0051213">
    <property type="term" value="F:dioxygenase activity"/>
    <property type="evidence" value="ECO:0007669"/>
    <property type="project" value="UniProtKB-KW"/>
</dbReference>
<feature type="domain" description="VOC" evidence="1">
    <location>
        <begin position="15"/>
        <end position="128"/>
    </location>
</feature>
<dbReference type="Gene3D" id="3.10.180.10">
    <property type="entry name" value="2,3-Dihydroxybiphenyl 1,2-Dioxygenase, domain 1"/>
    <property type="match status" value="1"/>
</dbReference>
<protein>
    <submittedName>
        <fullName evidence="2">Catechol 2,3-dioxygenase</fullName>
    </submittedName>
</protein>
<accession>A0A7Z7B1J4</accession>
<dbReference type="Proteomes" id="UP000198900">
    <property type="component" value="Unassembled WGS sequence"/>
</dbReference>
<dbReference type="PROSITE" id="PS51819">
    <property type="entry name" value="VOC"/>
    <property type="match status" value="1"/>
</dbReference>
<reference evidence="2" key="1">
    <citation type="submission" date="2016-10" db="EMBL/GenBank/DDBJ databases">
        <authorList>
            <person name="Varghese N."/>
            <person name="Submissions S."/>
        </authorList>
    </citation>
    <scope>NUCLEOTIDE SEQUENCE [LARGE SCALE GENOMIC DNA]</scope>
    <source>
        <strain evidence="2">YR281</strain>
    </source>
</reference>
<sequence length="141" mass="16088">MYERPMMNDLTQSMKLNHLSFPSADTAATAQFFEQYLGFTIAGTWEKSYILKRPGYDVVIDHTSDDVPAWPKNFHVGFELPGVDDVHTLYERFKADGVQMETGIFNNGRGSRFFCRAPGGVMFELNTRRDAAPEYRGTFDN</sequence>
<dbReference type="CDD" id="cd06587">
    <property type="entry name" value="VOC"/>
    <property type="match status" value="1"/>
</dbReference>
<dbReference type="SUPFAM" id="SSF54593">
    <property type="entry name" value="Glyoxalase/Bleomycin resistance protein/Dihydroxybiphenyl dioxygenase"/>
    <property type="match status" value="1"/>
</dbReference>
<dbReference type="InterPro" id="IPR004360">
    <property type="entry name" value="Glyas_Fos-R_dOase_dom"/>
</dbReference>
<dbReference type="InterPro" id="IPR037523">
    <property type="entry name" value="VOC_core"/>
</dbReference>
<comment type="caution">
    <text evidence="2">The sequence shown here is derived from an EMBL/GenBank/DDBJ whole genome shotgun (WGS) entry which is preliminary data.</text>
</comment>
<organism evidence="2 3">
    <name type="scientific">Paraburkholderia steynii</name>
    <dbReference type="NCBI Taxonomy" id="1245441"/>
    <lineage>
        <taxon>Bacteria</taxon>
        <taxon>Pseudomonadati</taxon>
        <taxon>Pseudomonadota</taxon>
        <taxon>Betaproteobacteria</taxon>
        <taxon>Burkholderiales</taxon>
        <taxon>Burkholderiaceae</taxon>
        <taxon>Paraburkholderia</taxon>
    </lineage>
</organism>